<reference evidence="2" key="1">
    <citation type="submission" date="2022-08" db="EMBL/GenBank/DDBJ databases">
        <title>Novel sulphate-reducing endosymbionts in the free-living metamonad Anaeramoeba.</title>
        <authorList>
            <person name="Jerlstrom-Hultqvist J."/>
            <person name="Cepicka I."/>
            <person name="Gallot-Lavallee L."/>
            <person name="Salas-Leiva D."/>
            <person name="Curtis B.A."/>
            <person name="Zahonova K."/>
            <person name="Pipaliya S."/>
            <person name="Dacks J."/>
            <person name="Roger A.J."/>
        </authorList>
    </citation>
    <scope>NUCLEOTIDE SEQUENCE</scope>
    <source>
        <strain evidence="2">Busselton2</strain>
    </source>
</reference>
<dbReference type="PANTHER" id="PTHR11937">
    <property type="entry name" value="ACTIN"/>
    <property type="match status" value="1"/>
</dbReference>
<evidence type="ECO:0000313" key="2">
    <source>
        <dbReference type="EMBL" id="KAJ3436344.1"/>
    </source>
</evidence>
<protein>
    <submittedName>
        <fullName evidence="2">Actin-7-related</fullName>
    </submittedName>
</protein>
<dbReference type="SUPFAM" id="SSF53067">
    <property type="entry name" value="Actin-like ATPase domain"/>
    <property type="match status" value="2"/>
</dbReference>
<evidence type="ECO:0000313" key="3">
    <source>
        <dbReference type="Proteomes" id="UP001146793"/>
    </source>
</evidence>
<dbReference type="PRINTS" id="PR00190">
    <property type="entry name" value="ACTIN"/>
</dbReference>
<dbReference type="InterPro" id="IPR043129">
    <property type="entry name" value="ATPase_NBD"/>
</dbReference>
<dbReference type="InterPro" id="IPR004000">
    <property type="entry name" value="Actin"/>
</dbReference>
<dbReference type="AlphaFoldDB" id="A0AAV7Z9H4"/>
<proteinExistence type="inferred from homology"/>
<sequence>MSKIDSRFQPIVIDCGSGMIKSGFAGDVSPTSVFPTIIGRPKYDNCLIGMEKKQYYVGQEAINKRGILSLKYPIEHGKVCHWDDLDKILNHTFYDELKICPKSHPVLITEKAYNCKVNRELLTQIMFETFNTPGMYLEKSSVLSLYASGKSTGIVLDLGETYSQAVPVYEDKSISNLTSQIKIGGKSITEYLIRILEEREHYFTSPAEKEIVKDIKEKFCYVAYNFKKEMKKTPLNVSKNEKPYELPDGQRLQMGNECFRAPELLFKPSFFSYLTQKGIHELINESIMKCDKDIRTILYKNIAISGGSSMFPGFIKRLKKEIKKLAPRKMKVNIIPTAHERINLPWVGGSIFASLSNFNDLLISNEEYQEMGPSIVHRKCF</sequence>
<evidence type="ECO:0000256" key="1">
    <source>
        <dbReference type="RuleBase" id="RU000487"/>
    </source>
</evidence>
<accession>A0AAV7Z9H4</accession>
<comment type="caution">
    <text evidence="2">The sequence shown here is derived from an EMBL/GenBank/DDBJ whole genome shotgun (WGS) entry which is preliminary data.</text>
</comment>
<dbReference type="EMBL" id="JANTQA010000036">
    <property type="protein sequence ID" value="KAJ3436344.1"/>
    <property type="molecule type" value="Genomic_DNA"/>
</dbReference>
<gene>
    <name evidence="2" type="ORF">M0812_18401</name>
</gene>
<dbReference type="SMART" id="SM00268">
    <property type="entry name" value="ACTIN"/>
    <property type="match status" value="1"/>
</dbReference>
<dbReference type="Proteomes" id="UP001146793">
    <property type="component" value="Unassembled WGS sequence"/>
</dbReference>
<comment type="similarity">
    <text evidence="1">Belongs to the actin family.</text>
</comment>
<dbReference type="Pfam" id="PF00022">
    <property type="entry name" value="Actin"/>
    <property type="match status" value="1"/>
</dbReference>
<dbReference type="Gene3D" id="3.90.640.10">
    <property type="entry name" value="Actin, Chain A, domain 4"/>
    <property type="match status" value="1"/>
</dbReference>
<organism evidence="2 3">
    <name type="scientific">Anaeramoeba flamelloides</name>
    <dbReference type="NCBI Taxonomy" id="1746091"/>
    <lineage>
        <taxon>Eukaryota</taxon>
        <taxon>Metamonada</taxon>
        <taxon>Anaeramoebidae</taxon>
        <taxon>Anaeramoeba</taxon>
    </lineage>
</organism>
<name>A0AAV7Z9H4_9EUKA</name>
<dbReference type="FunFam" id="3.90.640.10:FF:000007">
    <property type="entry name" value="Actin like 7B"/>
    <property type="match status" value="1"/>
</dbReference>
<dbReference type="Gene3D" id="3.30.420.40">
    <property type="match status" value="2"/>
</dbReference>
<dbReference type="FunFam" id="3.30.420.40:FF:000050">
    <property type="entry name" value="Actin, alpha skeletal muscle"/>
    <property type="match status" value="1"/>
</dbReference>